<gene>
    <name evidence="2" type="ORF">GCM10009613_49360</name>
</gene>
<name>A0ABN1Y3S5_9PSEU</name>
<proteinExistence type="predicted"/>
<comment type="caution">
    <text evidence="2">The sequence shown here is derived from an EMBL/GenBank/DDBJ whole genome shotgun (WGS) entry which is preliminary data.</text>
</comment>
<sequence length="133" mass="14015">MYASDLASATGIADDGSQPAWKGRENAPVDVRTSIVEVDVVSAGTAPGEDGPEVLTLTSVIDRRAHKVTDTELCAPHAMRTGRYEALCGHLVSPAPLVAADGTPCRRCVELDPTPTVTTPRRRGGWLGRLLPA</sequence>
<protein>
    <submittedName>
        <fullName evidence="2">Uncharacterized protein</fullName>
    </submittedName>
</protein>
<reference evidence="2 3" key="1">
    <citation type="journal article" date="2019" name="Int. J. Syst. Evol. Microbiol.">
        <title>The Global Catalogue of Microorganisms (GCM) 10K type strain sequencing project: providing services to taxonomists for standard genome sequencing and annotation.</title>
        <authorList>
            <consortium name="The Broad Institute Genomics Platform"/>
            <consortium name="The Broad Institute Genome Sequencing Center for Infectious Disease"/>
            <person name="Wu L."/>
            <person name="Ma J."/>
        </authorList>
    </citation>
    <scope>NUCLEOTIDE SEQUENCE [LARGE SCALE GENOMIC DNA]</scope>
    <source>
        <strain evidence="2 3">JCM 11896</strain>
    </source>
</reference>
<evidence type="ECO:0000313" key="2">
    <source>
        <dbReference type="EMBL" id="GAA1397144.1"/>
    </source>
</evidence>
<dbReference type="RefSeq" id="WP_344026588.1">
    <property type="nucleotide sequence ID" value="NZ_BAAAJK010000034.1"/>
</dbReference>
<evidence type="ECO:0000313" key="3">
    <source>
        <dbReference type="Proteomes" id="UP001501414"/>
    </source>
</evidence>
<keyword evidence="3" id="KW-1185">Reference proteome</keyword>
<accession>A0ABN1Y3S5</accession>
<dbReference type="EMBL" id="BAAAJK010000034">
    <property type="protein sequence ID" value="GAA1397144.1"/>
    <property type="molecule type" value="Genomic_DNA"/>
</dbReference>
<dbReference type="Proteomes" id="UP001501414">
    <property type="component" value="Unassembled WGS sequence"/>
</dbReference>
<evidence type="ECO:0000256" key="1">
    <source>
        <dbReference type="SAM" id="MobiDB-lite"/>
    </source>
</evidence>
<organism evidence="2 3">
    <name type="scientific">Pseudonocardia kongjuensis</name>
    <dbReference type="NCBI Taxonomy" id="102227"/>
    <lineage>
        <taxon>Bacteria</taxon>
        <taxon>Bacillati</taxon>
        <taxon>Actinomycetota</taxon>
        <taxon>Actinomycetes</taxon>
        <taxon>Pseudonocardiales</taxon>
        <taxon>Pseudonocardiaceae</taxon>
        <taxon>Pseudonocardia</taxon>
    </lineage>
</organism>
<feature type="region of interest" description="Disordered" evidence="1">
    <location>
        <begin position="1"/>
        <end position="26"/>
    </location>
</feature>